<evidence type="ECO:0000256" key="4">
    <source>
        <dbReference type="ARBA" id="ARBA00023136"/>
    </source>
</evidence>
<feature type="transmembrane region" description="Helical" evidence="5">
    <location>
        <begin position="126"/>
        <end position="146"/>
    </location>
</feature>
<feature type="transmembrane region" description="Helical" evidence="5">
    <location>
        <begin position="199"/>
        <end position="220"/>
    </location>
</feature>
<evidence type="ECO:0000256" key="3">
    <source>
        <dbReference type="ARBA" id="ARBA00022989"/>
    </source>
</evidence>
<dbReference type="SUPFAM" id="SSF103473">
    <property type="entry name" value="MFS general substrate transporter"/>
    <property type="match status" value="1"/>
</dbReference>
<feature type="transmembrane region" description="Helical" evidence="5">
    <location>
        <begin position="91"/>
        <end position="114"/>
    </location>
</feature>
<dbReference type="VEuPathDB" id="TriTrypDB:BSAL_40255"/>
<proteinExistence type="predicted"/>
<dbReference type="InterPro" id="IPR036259">
    <property type="entry name" value="MFS_trans_sf"/>
</dbReference>
<dbReference type="PANTHER" id="PTHR10924">
    <property type="entry name" value="MAJOR FACILITATOR SUPERFAMILY PROTEIN-RELATED"/>
    <property type="match status" value="1"/>
</dbReference>
<keyword evidence="3 5" id="KW-1133">Transmembrane helix</keyword>
<evidence type="ECO:0000256" key="1">
    <source>
        <dbReference type="ARBA" id="ARBA00004141"/>
    </source>
</evidence>
<dbReference type="EMBL" id="CYKH01002106">
    <property type="protein sequence ID" value="CUG93011.1"/>
    <property type="molecule type" value="Genomic_DNA"/>
</dbReference>
<name>A0A0S4JND5_BODSA</name>
<feature type="transmembrane region" description="Helical" evidence="5">
    <location>
        <begin position="30"/>
        <end position="49"/>
    </location>
</feature>
<keyword evidence="6" id="KW-0732">Signal</keyword>
<feature type="chain" id="PRO_5006622575" evidence="6">
    <location>
        <begin position="25"/>
        <end position="301"/>
    </location>
</feature>
<dbReference type="OrthoDB" id="422206at2759"/>
<sequence>MANNVGIALGMLLAPLMVTQDTSATSHDFVGFLVLQLVLSAVPLLGIVFGMPSAPPPLLGVGEVTRPAAPDAMRRVATTLLALLRHSDYRLLLVSFSISIGSIWAMSSLLAQVLQPFGVSNTTAGFMGAGNLAAGAVVAVTVGRWIDKHRSYKAPLLAANFVNTLALSIMCLGMTLWFPDSSSSTATTSSSTSTTGAKAAIFALYVIAGTAQNTVIPVCFEYAMEETFPLPNSVPGGLLMAGGNLVALLMVLVGSDMLGSAAVATQEEAVNAFAMVLGIAAVGGIVVLGAGETLARMTSGH</sequence>
<dbReference type="PANTHER" id="PTHR10924:SF6">
    <property type="entry name" value="SOLUTE CARRIER FAMILY 49 MEMBER A3"/>
    <property type="match status" value="1"/>
</dbReference>
<accession>A0A0S4JND5</accession>
<dbReference type="GO" id="GO:0016020">
    <property type="term" value="C:membrane"/>
    <property type="evidence" value="ECO:0007669"/>
    <property type="project" value="UniProtKB-SubCell"/>
</dbReference>
<evidence type="ECO:0000313" key="7">
    <source>
        <dbReference type="EMBL" id="CUG93011.1"/>
    </source>
</evidence>
<dbReference type="Gene3D" id="1.20.1250.20">
    <property type="entry name" value="MFS general substrate transporter like domains"/>
    <property type="match status" value="1"/>
</dbReference>
<keyword evidence="8" id="KW-1185">Reference proteome</keyword>
<keyword evidence="4 5" id="KW-0472">Membrane</keyword>
<comment type="subcellular location">
    <subcellularLocation>
        <location evidence="1">Membrane</location>
        <topology evidence="1">Multi-pass membrane protein</topology>
    </subcellularLocation>
</comment>
<dbReference type="Proteomes" id="UP000051952">
    <property type="component" value="Unassembled WGS sequence"/>
</dbReference>
<organism evidence="7 8">
    <name type="scientific">Bodo saltans</name>
    <name type="common">Flagellated protozoan</name>
    <dbReference type="NCBI Taxonomy" id="75058"/>
    <lineage>
        <taxon>Eukaryota</taxon>
        <taxon>Discoba</taxon>
        <taxon>Euglenozoa</taxon>
        <taxon>Kinetoplastea</taxon>
        <taxon>Metakinetoplastina</taxon>
        <taxon>Eubodonida</taxon>
        <taxon>Bodonidae</taxon>
        <taxon>Bodo</taxon>
    </lineage>
</organism>
<evidence type="ECO:0000256" key="6">
    <source>
        <dbReference type="SAM" id="SignalP"/>
    </source>
</evidence>
<feature type="signal peptide" evidence="6">
    <location>
        <begin position="1"/>
        <end position="24"/>
    </location>
</feature>
<evidence type="ECO:0000256" key="5">
    <source>
        <dbReference type="SAM" id="Phobius"/>
    </source>
</evidence>
<feature type="transmembrane region" description="Helical" evidence="5">
    <location>
        <begin position="273"/>
        <end position="295"/>
    </location>
</feature>
<keyword evidence="2 5" id="KW-0812">Transmembrane</keyword>
<gene>
    <name evidence="7" type="ORF">BSAL_40255</name>
</gene>
<feature type="transmembrane region" description="Helical" evidence="5">
    <location>
        <begin position="158"/>
        <end position="179"/>
    </location>
</feature>
<dbReference type="AlphaFoldDB" id="A0A0S4JND5"/>
<dbReference type="InterPro" id="IPR049680">
    <property type="entry name" value="FLVCR1-2_SLC49-like"/>
</dbReference>
<reference evidence="8" key="1">
    <citation type="submission" date="2015-09" db="EMBL/GenBank/DDBJ databases">
        <authorList>
            <consortium name="Pathogen Informatics"/>
        </authorList>
    </citation>
    <scope>NUCLEOTIDE SEQUENCE [LARGE SCALE GENOMIC DNA]</scope>
    <source>
        <strain evidence="8">Lake Konstanz</strain>
    </source>
</reference>
<protein>
    <submittedName>
        <fullName evidence="7">Membrane-associated protein, putative</fullName>
    </submittedName>
</protein>
<feature type="transmembrane region" description="Helical" evidence="5">
    <location>
        <begin position="232"/>
        <end position="253"/>
    </location>
</feature>
<evidence type="ECO:0000256" key="2">
    <source>
        <dbReference type="ARBA" id="ARBA00022692"/>
    </source>
</evidence>
<evidence type="ECO:0000313" key="8">
    <source>
        <dbReference type="Proteomes" id="UP000051952"/>
    </source>
</evidence>